<keyword evidence="2" id="KW-1185">Reference proteome</keyword>
<evidence type="ECO:0000313" key="1">
    <source>
        <dbReference type="EMBL" id="GGD67975.1"/>
    </source>
</evidence>
<dbReference type="RefSeq" id="WP_180237190.1">
    <property type="nucleotide sequence ID" value="NZ_NISX01000010.1"/>
</dbReference>
<protein>
    <submittedName>
        <fullName evidence="1">Uncharacterized protein</fullName>
    </submittedName>
</protein>
<organism evidence="1 2">
    <name type="scientific">Lacimicrobium alkaliphilum</name>
    <dbReference type="NCBI Taxonomy" id="1526571"/>
    <lineage>
        <taxon>Bacteria</taxon>
        <taxon>Pseudomonadati</taxon>
        <taxon>Pseudomonadota</taxon>
        <taxon>Gammaproteobacteria</taxon>
        <taxon>Alteromonadales</taxon>
        <taxon>Alteromonadaceae</taxon>
        <taxon>Lacimicrobium</taxon>
    </lineage>
</organism>
<reference evidence="2" key="1">
    <citation type="journal article" date="2019" name="Int. J. Syst. Evol. Microbiol.">
        <title>The Global Catalogue of Microorganisms (GCM) 10K type strain sequencing project: providing services to taxonomists for standard genome sequencing and annotation.</title>
        <authorList>
            <consortium name="The Broad Institute Genomics Platform"/>
            <consortium name="The Broad Institute Genome Sequencing Center for Infectious Disease"/>
            <person name="Wu L."/>
            <person name="Ma J."/>
        </authorList>
    </citation>
    <scope>NUCLEOTIDE SEQUENCE [LARGE SCALE GENOMIC DNA]</scope>
    <source>
        <strain evidence="2">CGMCC 1.12923</strain>
    </source>
</reference>
<comment type="caution">
    <text evidence="1">The sequence shown here is derived from an EMBL/GenBank/DDBJ whole genome shotgun (WGS) entry which is preliminary data.</text>
</comment>
<dbReference type="EMBL" id="BMGJ01000009">
    <property type="protein sequence ID" value="GGD67975.1"/>
    <property type="molecule type" value="Genomic_DNA"/>
</dbReference>
<sequence length="57" mass="6325">MKDNGPVTQIEEPLQKHANILSTTQPDGKITYIGHPQTVQAAYRVKHNGKQLFPADV</sequence>
<accession>A0ABQ1REN6</accession>
<proteinExistence type="predicted"/>
<evidence type="ECO:0000313" key="2">
    <source>
        <dbReference type="Proteomes" id="UP000614272"/>
    </source>
</evidence>
<name>A0ABQ1REN6_9ALTE</name>
<dbReference type="Proteomes" id="UP000614272">
    <property type="component" value="Unassembled WGS sequence"/>
</dbReference>
<gene>
    <name evidence="1" type="ORF">GCM10011357_23850</name>
</gene>